<dbReference type="InterPro" id="IPR036704">
    <property type="entry name" value="RraA/RraA-like_sf"/>
</dbReference>
<evidence type="ECO:0000256" key="3">
    <source>
        <dbReference type="ARBA" id="ARBA00008621"/>
    </source>
</evidence>
<comment type="catalytic activity">
    <reaction evidence="1">
        <text>4-hydroxy-4-methyl-2-oxoglutarate = 2 pyruvate</text>
        <dbReference type="Rhea" id="RHEA:22748"/>
        <dbReference type="ChEBI" id="CHEBI:15361"/>
        <dbReference type="ChEBI" id="CHEBI:58276"/>
        <dbReference type="EC" id="4.1.3.17"/>
    </reaction>
</comment>
<dbReference type="PANTHER" id="PTHR33254:SF4">
    <property type="entry name" value="4-HYDROXY-4-METHYL-2-OXOGLUTARATE ALDOLASE 3-RELATED"/>
    <property type="match status" value="1"/>
</dbReference>
<evidence type="ECO:0000256" key="12">
    <source>
        <dbReference type="ARBA" id="ARBA00047973"/>
    </source>
</evidence>
<dbReference type="EC" id="4.1.1.112" evidence="6"/>
<protein>
    <recommendedName>
        <fullName evidence="7">Putative 4-hydroxy-4-methyl-2-oxoglutarate aldolase</fullName>
        <ecNumber evidence="6">4.1.1.112</ecNumber>
        <ecNumber evidence="5">4.1.3.17</ecNumber>
    </recommendedName>
    <alternativeName>
        <fullName evidence="11">Oxaloacetate decarboxylase</fullName>
    </alternativeName>
    <alternativeName>
        <fullName evidence="9">Regulator of ribonuclease activity homolog</fullName>
    </alternativeName>
    <alternativeName>
        <fullName evidence="10">RraA-like protein</fullName>
    </alternativeName>
</protein>
<comment type="subunit">
    <text evidence="4">Homotrimer.</text>
</comment>
<evidence type="ECO:0000256" key="10">
    <source>
        <dbReference type="ARBA" id="ARBA00030169"/>
    </source>
</evidence>
<evidence type="ECO:0000256" key="4">
    <source>
        <dbReference type="ARBA" id="ARBA00011233"/>
    </source>
</evidence>
<evidence type="ECO:0000256" key="11">
    <source>
        <dbReference type="ARBA" id="ARBA00032305"/>
    </source>
</evidence>
<accession>A0ABW2Q5X9</accession>
<sequence>MTIDLRAVRERLTSPLLSDAIEALGGVPRCLGHDVAPLLPGSVVAGWAFPVRLERVDERPDVPYRGLLAALDAVGADEVFVVPTGRATDVAVWGELLSTSCQARGAAGAVTDGLVRDTRQVRGLGFPVFATGTLPLDINGRFEVVAHRVPAEVDGVGIEPGDLIFGDSDGVLVITAAEADTVVADALAKADGESRFRAAVAGGMLPGEAYERFGVL</sequence>
<dbReference type="PANTHER" id="PTHR33254">
    <property type="entry name" value="4-HYDROXY-4-METHYL-2-OXOGLUTARATE ALDOLASE 3-RELATED"/>
    <property type="match status" value="1"/>
</dbReference>
<comment type="caution">
    <text evidence="13">The sequence shown here is derived from an EMBL/GenBank/DDBJ whole genome shotgun (WGS) entry which is preliminary data.</text>
</comment>
<dbReference type="CDD" id="cd16841">
    <property type="entry name" value="RraA_family"/>
    <property type="match status" value="1"/>
</dbReference>
<evidence type="ECO:0000256" key="8">
    <source>
        <dbReference type="ARBA" id="ARBA00025046"/>
    </source>
</evidence>
<comment type="similarity">
    <text evidence="3">Belongs to the class II aldolase/RraA-like family.</text>
</comment>
<evidence type="ECO:0000256" key="6">
    <source>
        <dbReference type="ARBA" id="ARBA00012947"/>
    </source>
</evidence>
<dbReference type="EC" id="4.1.3.17" evidence="5"/>
<evidence type="ECO:0000256" key="9">
    <source>
        <dbReference type="ARBA" id="ARBA00029596"/>
    </source>
</evidence>
<organism evidence="13 14">
    <name type="scientific">Georgenia alba</name>
    <dbReference type="NCBI Taxonomy" id="2233858"/>
    <lineage>
        <taxon>Bacteria</taxon>
        <taxon>Bacillati</taxon>
        <taxon>Actinomycetota</taxon>
        <taxon>Actinomycetes</taxon>
        <taxon>Micrococcales</taxon>
        <taxon>Bogoriellaceae</taxon>
        <taxon>Georgenia</taxon>
    </lineage>
</organism>
<comment type="cofactor">
    <cofactor evidence="2">
        <name>a divalent metal cation</name>
        <dbReference type="ChEBI" id="CHEBI:60240"/>
    </cofactor>
</comment>
<dbReference type="SUPFAM" id="SSF89562">
    <property type="entry name" value="RraA-like"/>
    <property type="match status" value="1"/>
</dbReference>
<evidence type="ECO:0000256" key="7">
    <source>
        <dbReference type="ARBA" id="ARBA00016549"/>
    </source>
</evidence>
<evidence type="ECO:0000256" key="1">
    <source>
        <dbReference type="ARBA" id="ARBA00001342"/>
    </source>
</evidence>
<evidence type="ECO:0000313" key="14">
    <source>
        <dbReference type="Proteomes" id="UP001596455"/>
    </source>
</evidence>
<evidence type="ECO:0000313" key="13">
    <source>
        <dbReference type="EMBL" id="MFC7404384.1"/>
    </source>
</evidence>
<name>A0ABW2Q5X9_9MICO</name>
<comment type="catalytic activity">
    <reaction evidence="12">
        <text>oxaloacetate + H(+) = pyruvate + CO2</text>
        <dbReference type="Rhea" id="RHEA:15641"/>
        <dbReference type="ChEBI" id="CHEBI:15361"/>
        <dbReference type="ChEBI" id="CHEBI:15378"/>
        <dbReference type="ChEBI" id="CHEBI:16452"/>
        <dbReference type="ChEBI" id="CHEBI:16526"/>
        <dbReference type="EC" id="4.1.1.112"/>
    </reaction>
</comment>
<dbReference type="Pfam" id="PF03737">
    <property type="entry name" value="RraA-like"/>
    <property type="match status" value="1"/>
</dbReference>
<evidence type="ECO:0000256" key="5">
    <source>
        <dbReference type="ARBA" id="ARBA00012213"/>
    </source>
</evidence>
<dbReference type="RefSeq" id="WP_382391721.1">
    <property type="nucleotide sequence ID" value="NZ_JBHTCQ010000001.1"/>
</dbReference>
<evidence type="ECO:0000256" key="2">
    <source>
        <dbReference type="ARBA" id="ARBA00001968"/>
    </source>
</evidence>
<gene>
    <name evidence="13" type="ORF">ACFQQL_04620</name>
</gene>
<dbReference type="Proteomes" id="UP001596455">
    <property type="component" value="Unassembled WGS sequence"/>
</dbReference>
<comment type="function">
    <text evidence="8">Catalyzes the aldol cleavage of 4-hydroxy-4-methyl-2-oxoglutarate (HMG) into 2 molecules of pyruvate. Also contains a secondary oxaloacetate (OAA) decarboxylase activity due to the common pyruvate enolate transition state formed following C-C bond cleavage in the retro-aldol and decarboxylation reactions.</text>
</comment>
<dbReference type="Gene3D" id="3.50.30.40">
    <property type="entry name" value="Ribonuclease E inhibitor RraA/RraA-like"/>
    <property type="match status" value="1"/>
</dbReference>
<keyword evidence="14" id="KW-1185">Reference proteome</keyword>
<dbReference type="InterPro" id="IPR005493">
    <property type="entry name" value="RraA/RraA-like"/>
</dbReference>
<proteinExistence type="inferred from homology"/>
<dbReference type="EMBL" id="JBHTCQ010000001">
    <property type="protein sequence ID" value="MFC7404384.1"/>
    <property type="molecule type" value="Genomic_DNA"/>
</dbReference>
<reference evidence="14" key="1">
    <citation type="journal article" date="2019" name="Int. J. Syst. Evol. Microbiol.">
        <title>The Global Catalogue of Microorganisms (GCM) 10K type strain sequencing project: providing services to taxonomists for standard genome sequencing and annotation.</title>
        <authorList>
            <consortium name="The Broad Institute Genomics Platform"/>
            <consortium name="The Broad Institute Genome Sequencing Center for Infectious Disease"/>
            <person name="Wu L."/>
            <person name="Ma J."/>
        </authorList>
    </citation>
    <scope>NUCLEOTIDE SEQUENCE [LARGE SCALE GENOMIC DNA]</scope>
    <source>
        <strain evidence="14">JCM 1490</strain>
    </source>
</reference>